<dbReference type="Proteomes" id="UP000735302">
    <property type="component" value="Unassembled WGS sequence"/>
</dbReference>
<feature type="region of interest" description="Disordered" evidence="1">
    <location>
        <begin position="138"/>
        <end position="170"/>
    </location>
</feature>
<organism evidence="2 3">
    <name type="scientific">Plakobranchus ocellatus</name>
    <dbReference type="NCBI Taxonomy" id="259542"/>
    <lineage>
        <taxon>Eukaryota</taxon>
        <taxon>Metazoa</taxon>
        <taxon>Spiralia</taxon>
        <taxon>Lophotrochozoa</taxon>
        <taxon>Mollusca</taxon>
        <taxon>Gastropoda</taxon>
        <taxon>Heterobranchia</taxon>
        <taxon>Euthyneura</taxon>
        <taxon>Panpulmonata</taxon>
        <taxon>Sacoglossa</taxon>
        <taxon>Placobranchoidea</taxon>
        <taxon>Plakobranchidae</taxon>
        <taxon>Plakobranchus</taxon>
    </lineage>
</organism>
<comment type="caution">
    <text evidence="2">The sequence shown here is derived from an EMBL/GenBank/DDBJ whole genome shotgun (WGS) entry which is preliminary data.</text>
</comment>
<evidence type="ECO:0000313" key="2">
    <source>
        <dbReference type="EMBL" id="GFN73505.1"/>
    </source>
</evidence>
<feature type="compositionally biased region" description="Low complexity" evidence="1">
    <location>
        <begin position="146"/>
        <end position="161"/>
    </location>
</feature>
<keyword evidence="3" id="KW-1185">Reference proteome</keyword>
<sequence length="573" mass="63924">MEQEQTKVKDMRKTFFSQLRRFCRNMEDGIDELSKNQVEESKRVLSSEDSMDATNLILHTTKELKDLKYQAHAQYDDFVEHNSRMSHIQDLMKGLLQNYAQRLENVESFIERYGYARPASTWQDNAASSRVLPEHVIGNEEKLNQEVSSSETESGEVGSDVNGEEETNVNGEAVTPARPVYSALRTPEPPKLLALNSKFSSRKGEGFESKVYATEGQGYQNGVTPANNEASDLGKPSYLLSHETPEHIKEITRSIKKAKADVIKTTPVQPQLDNNVNQEMFVKNLPALTPLKTRQDQSTPQTPDSIKRIFTTMRKTGPAHDKNFPEQSHILGQQEGGNYFAPAKSHHLSTPEPSPAVTSILNSIKKSQPLPSSASCDLAEPNPMNNEPPFKKSFFLSTPETPECVRRILETTRQIENSYSENTQVAPSSAAYVRHSNSCSDGGMPSAGVANLQQQQQKDLLDYSASHPLHVSVSDQDGESISFQHKDKGTYHFKCAKSLFSSPGPAFMTKTSSKSASIKDTPGNVYEQLKENTDPVQRNKTSLNVHNKIEHTAQFSLLKTPEPPTLLTRPSKW</sequence>
<evidence type="ECO:0000256" key="1">
    <source>
        <dbReference type="SAM" id="MobiDB-lite"/>
    </source>
</evidence>
<name>A0AAV3WR13_9GAST</name>
<evidence type="ECO:0000313" key="3">
    <source>
        <dbReference type="Proteomes" id="UP000735302"/>
    </source>
</evidence>
<feature type="region of interest" description="Disordered" evidence="1">
    <location>
        <begin position="336"/>
        <end position="357"/>
    </location>
</feature>
<reference evidence="2 3" key="1">
    <citation type="journal article" date="2021" name="Elife">
        <title>Chloroplast acquisition without the gene transfer in kleptoplastic sea slugs, Plakobranchus ocellatus.</title>
        <authorList>
            <person name="Maeda T."/>
            <person name="Takahashi S."/>
            <person name="Yoshida T."/>
            <person name="Shimamura S."/>
            <person name="Takaki Y."/>
            <person name="Nagai Y."/>
            <person name="Toyoda A."/>
            <person name="Suzuki Y."/>
            <person name="Arimoto A."/>
            <person name="Ishii H."/>
            <person name="Satoh N."/>
            <person name="Nishiyama T."/>
            <person name="Hasebe M."/>
            <person name="Maruyama T."/>
            <person name="Minagawa J."/>
            <person name="Obokata J."/>
            <person name="Shigenobu S."/>
        </authorList>
    </citation>
    <scope>NUCLEOTIDE SEQUENCE [LARGE SCALE GENOMIC DNA]</scope>
</reference>
<dbReference type="AlphaFoldDB" id="A0AAV3WR13"/>
<accession>A0AAV3WR13</accession>
<proteinExistence type="predicted"/>
<feature type="region of interest" description="Disordered" evidence="1">
    <location>
        <begin position="426"/>
        <end position="448"/>
    </location>
</feature>
<dbReference type="EMBL" id="BLXT01000008">
    <property type="protein sequence ID" value="GFN73505.1"/>
    <property type="molecule type" value="Genomic_DNA"/>
</dbReference>
<dbReference type="Gene3D" id="6.10.250.1400">
    <property type="match status" value="1"/>
</dbReference>
<gene>
    <name evidence="2" type="ORF">PoB_000001100</name>
</gene>
<evidence type="ECO:0008006" key="4">
    <source>
        <dbReference type="Google" id="ProtNLM"/>
    </source>
</evidence>
<protein>
    <recommendedName>
        <fullName evidence="4">Spindle and kinetochore-associated protein 3</fullName>
    </recommendedName>
</protein>